<sequence length="48" mass="5577">MKVLYNTQISIVKRKTNIRTLKDDSVSSKLYERSRTLALPCQEQGRHA</sequence>
<dbReference type="EMBL" id="GBRH01196185">
    <property type="protein sequence ID" value="JAE01711.1"/>
    <property type="molecule type" value="Transcribed_RNA"/>
</dbReference>
<proteinExistence type="predicted"/>
<evidence type="ECO:0000313" key="1">
    <source>
        <dbReference type="EMBL" id="JAE01711.1"/>
    </source>
</evidence>
<reference evidence="1" key="1">
    <citation type="submission" date="2014-09" db="EMBL/GenBank/DDBJ databases">
        <authorList>
            <person name="Magalhaes I.L.F."/>
            <person name="Oliveira U."/>
            <person name="Santos F.R."/>
            <person name="Vidigal T.H.D.A."/>
            <person name="Brescovit A.D."/>
            <person name="Santos A.J."/>
        </authorList>
    </citation>
    <scope>NUCLEOTIDE SEQUENCE</scope>
    <source>
        <tissue evidence="1">Shoot tissue taken approximately 20 cm above the soil surface</tissue>
    </source>
</reference>
<accession>A0A0A9EV21</accession>
<organism evidence="1">
    <name type="scientific">Arundo donax</name>
    <name type="common">Giant reed</name>
    <name type="synonym">Donax arundinaceus</name>
    <dbReference type="NCBI Taxonomy" id="35708"/>
    <lineage>
        <taxon>Eukaryota</taxon>
        <taxon>Viridiplantae</taxon>
        <taxon>Streptophyta</taxon>
        <taxon>Embryophyta</taxon>
        <taxon>Tracheophyta</taxon>
        <taxon>Spermatophyta</taxon>
        <taxon>Magnoliopsida</taxon>
        <taxon>Liliopsida</taxon>
        <taxon>Poales</taxon>
        <taxon>Poaceae</taxon>
        <taxon>PACMAD clade</taxon>
        <taxon>Arundinoideae</taxon>
        <taxon>Arundineae</taxon>
        <taxon>Arundo</taxon>
    </lineage>
</organism>
<dbReference type="AlphaFoldDB" id="A0A0A9EV21"/>
<reference evidence="1" key="2">
    <citation type="journal article" date="2015" name="Data Brief">
        <title>Shoot transcriptome of the giant reed, Arundo donax.</title>
        <authorList>
            <person name="Barrero R.A."/>
            <person name="Guerrero F.D."/>
            <person name="Moolhuijzen P."/>
            <person name="Goolsby J.A."/>
            <person name="Tidwell J."/>
            <person name="Bellgard S.E."/>
            <person name="Bellgard M.I."/>
        </authorList>
    </citation>
    <scope>NUCLEOTIDE SEQUENCE</scope>
    <source>
        <tissue evidence="1">Shoot tissue taken approximately 20 cm above the soil surface</tissue>
    </source>
</reference>
<protein>
    <submittedName>
        <fullName evidence="1">Uncharacterized protein</fullName>
    </submittedName>
</protein>
<name>A0A0A9EV21_ARUDO</name>